<name>A0A315ESG4_9BURK</name>
<comment type="caution">
    <text evidence="1">The sequence shown here is derived from an EMBL/GenBank/DDBJ whole genome shotgun (WGS) entry which is preliminary data.</text>
</comment>
<organism evidence="1 2">
    <name type="scientific">Limnohabitans curvus</name>
    <dbReference type="NCBI Taxonomy" id="323423"/>
    <lineage>
        <taxon>Bacteria</taxon>
        <taxon>Pseudomonadati</taxon>
        <taxon>Pseudomonadota</taxon>
        <taxon>Betaproteobacteria</taxon>
        <taxon>Burkholderiales</taxon>
        <taxon>Comamonadaceae</taxon>
        <taxon>Limnohabitans</taxon>
    </lineage>
</organism>
<dbReference type="RefSeq" id="WP_108402506.1">
    <property type="nucleotide sequence ID" value="NZ_NESP01000001.1"/>
</dbReference>
<evidence type="ECO:0000313" key="1">
    <source>
        <dbReference type="EMBL" id="PUE60169.1"/>
    </source>
</evidence>
<keyword evidence="2" id="KW-1185">Reference proteome</keyword>
<dbReference type="Gene3D" id="3.30.470.20">
    <property type="entry name" value="ATP-grasp fold, B domain"/>
    <property type="match status" value="1"/>
</dbReference>
<dbReference type="SUPFAM" id="SSF56059">
    <property type="entry name" value="Glutathione synthetase ATP-binding domain-like"/>
    <property type="match status" value="1"/>
</dbReference>
<gene>
    <name evidence="1" type="ORF">B9Z44_11675</name>
</gene>
<evidence type="ECO:0000313" key="2">
    <source>
        <dbReference type="Proteomes" id="UP000251341"/>
    </source>
</evidence>
<accession>A0A315ESG4</accession>
<protein>
    <recommendedName>
        <fullName evidence="3">ATP-grasp domain-containing protein</fullName>
    </recommendedName>
</protein>
<dbReference type="AlphaFoldDB" id="A0A315ESG4"/>
<evidence type="ECO:0008006" key="3">
    <source>
        <dbReference type="Google" id="ProtNLM"/>
    </source>
</evidence>
<reference evidence="1 2" key="1">
    <citation type="submission" date="2017-04" db="EMBL/GenBank/DDBJ databases">
        <title>Unexpected and diverse lifestyles within the genus Limnohabitans.</title>
        <authorList>
            <person name="Kasalicky V."/>
            <person name="Mehrshad M."/>
            <person name="Andrei S.-A."/>
            <person name="Salcher M."/>
            <person name="Kratochvilova H."/>
            <person name="Simek K."/>
            <person name="Ghai R."/>
        </authorList>
    </citation>
    <scope>NUCLEOTIDE SEQUENCE [LARGE SCALE GENOMIC DNA]</scope>
    <source>
        <strain evidence="1 2">MWH-C5</strain>
    </source>
</reference>
<dbReference type="EMBL" id="NESP01000001">
    <property type="protein sequence ID" value="PUE60169.1"/>
    <property type="molecule type" value="Genomic_DNA"/>
</dbReference>
<sequence>MRTLLITNSYDVTSDILINNLGAASFIRLNFDLPRDWSIILTPTDLNISSIHGIFNSDHISKCIWRKPFISKPEDDSFCEKFTQEEWKYTLYEIALLMQDQGKLYMNFPFADYEVGKLKQQRHAERFFKLSKATVYANAKPVTNEPTIAKSLSGQTLSDGRVLYTTEVTSKELSEDIWYIQGLIKAKFDLTVVYLYGEIFTFRLDRSKISALDWRQDQFEIVKEWDKVLLGHEFEARVKGFMNEMGLVYGRLDFLQPEVDDEPVFLEVNKNGQWAWLDPEKNNGLFTAMCKIYNPMKK</sequence>
<proteinExistence type="predicted"/>
<dbReference type="Proteomes" id="UP000251341">
    <property type="component" value="Unassembled WGS sequence"/>
</dbReference>